<dbReference type="GO" id="GO:0003677">
    <property type="term" value="F:DNA binding"/>
    <property type="evidence" value="ECO:0007669"/>
    <property type="project" value="UniProtKB-KW"/>
</dbReference>
<evidence type="ECO:0000313" key="3">
    <source>
        <dbReference type="Proteomes" id="UP000542674"/>
    </source>
</evidence>
<dbReference type="InterPro" id="IPR011991">
    <property type="entry name" value="ArsR-like_HTH"/>
</dbReference>
<keyword evidence="2" id="KW-0238">DNA-binding</keyword>
<dbReference type="SUPFAM" id="SSF46785">
    <property type="entry name" value="Winged helix' DNA-binding domain"/>
    <property type="match status" value="1"/>
</dbReference>
<accession>A0A7W7T4S3</accession>
<dbReference type="PANTHER" id="PTHR33164">
    <property type="entry name" value="TRANSCRIPTIONAL REGULATOR, MARR FAMILY"/>
    <property type="match status" value="1"/>
</dbReference>
<dbReference type="InterPro" id="IPR000835">
    <property type="entry name" value="HTH_MarR-typ"/>
</dbReference>
<dbReference type="Gene3D" id="1.10.10.10">
    <property type="entry name" value="Winged helix-like DNA-binding domain superfamily/Winged helix DNA-binding domain"/>
    <property type="match status" value="1"/>
</dbReference>
<reference evidence="2 3" key="1">
    <citation type="submission" date="2020-08" db="EMBL/GenBank/DDBJ databases">
        <title>Sequencing the genomes of 1000 actinobacteria strains.</title>
        <authorList>
            <person name="Klenk H.-P."/>
        </authorList>
    </citation>
    <scope>NUCLEOTIDE SEQUENCE [LARGE SCALE GENOMIC DNA]</scope>
    <source>
        <strain evidence="2 3">DSM 45084</strain>
    </source>
</reference>
<dbReference type="InterPro" id="IPR036388">
    <property type="entry name" value="WH-like_DNA-bd_sf"/>
</dbReference>
<dbReference type="RefSeq" id="WP_184670674.1">
    <property type="nucleotide sequence ID" value="NZ_BAABAI010000022.1"/>
</dbReference>
<dbReference type="EMBL" id="JACHJS010000001">
    <property type="protein sequence ID" value="MBB4966584.1"/>
    <property type="molecule type" value="Genomic_DNA"/>
</dbReference>
<proteinExistence type="predicted"/>
<comment type="caution">
    <text evidence="2">The sequence shown here is derived from an EMBL/GenBank/DDBJ whole genome shotgun (WGS) entry which is preliminary data.</text>
</comment>
<sequence length="151" mass="16515">MTSKDPLAGAELTYLLGISFQLLVTEFDRRLGELGYTDLRPVHGFVFQLLKNGGLTGTELAEHLGVTKQAAGQTVAYLEDRGYVSREEHPGGGRRRLVVLTDRAREHLRVAGRVMRELESTLPGGEALRVDLAAVVRSLAGTALPPLRPVW</sequence>
<dbReference type="PANTHER" id="PTHR33164:SF99">
    <property type="entry name" value="MARR FAMILY REGULATORY PROTEIN"/>
    <property type="match status" value="1"/>
</dbReference>
<dbReference type="Proteomes" id="UP000542674">
    <property type="component" value="Unassembled WGS sequence"/>
</dbReference>
<dbReference type="InterPro" id="IPR036390">
    <property type="entry name" value="WH_DNA-bd_sf"/>
</dbReference>
<dbReference type="CDD" id="cd00090">
    <property type="entry name" value="HTH_ARSR"/>
    <property type="match status" value="1"/>
</dbReference>
<evidence type="ECO:0000259" key="1">
    <source>
        <dbReference type="PROSITE" id="PS50995"/>
    </source>
</evidence>
<dbReference type="GO" id="GO:0003700">
    <property type="term" value="F:DNA-binding transcription factor activity"/>
    <property type="evidence" value="ECO:0007669"/>
    <property type="project" value="InterPro"/>
</dbReference>
<protein>
    <submittedName>
        <fullName evidence="2">DNA-binding MarR family transcriptional regulator</fullName>
    </submittedName>
</protein>
<evidence type="ECO:0000313" key="2">
    <source>
        <dbReference type="EMBL" id="MBB4966584.1"/>
    </source>
</evidence>
<feature type="domain" description="HTH marR-type" evidence="1">
    <location>
        <begin position="9"/>
        <end position="144"/>
    </location>
</feature>
<dbReference type="GO" id="GO:0006950">
    <property type="term" value="P:response to stress"/>
    <property type="evidence" value="ECO:0007669"/>
    <property type="project" value="TreeGrafter"/>
</dbReference>
<organism evidence="2 3">
    <name type="scientific">Saccharothrix violaceirubra</name>
    <dbReference type="NCBI Taxonomy" id="413306"/>
    <lineage>
        <taxon>Bacteria</taxon>
        <taxon>Bacillati</taxon>
        <taxon>Actinomycetota</taxon>
        <taxon>Actinomycetes</taxon>
        <taxon>Pseudonocardiales</taxon>
        <taxon>Pseudonocardiaceae</taxon>
        <taxon>Saccharothrix</taxon>
    </lineage>
</organism>
<dbReference type="PROSITE" id="PS50995">
    <property type="entry name" value="HTH_MARR_2"/>
    <property type="match status" value="1"/>
</dbReference>
<dbReference type="InterPro" id="IPR039422">
    <property type="entry name" value="MarR/SlyA-like"/>
</dbReference>
<dbReference type="SMART" id="SM00347">
    <property type="entry name" value="HTH_MARR"/>
    <property type="match status" value="1"/>
</dbReference>
<keyword evidence="3" id="KW-1185">Reference proteome</keyword>
<name>A0A7W7T4S3_9PSEU</name>
<dbReference type="AlphaFoldDB" id="A0A7W7T4S3"/>
<dbReference type="Pfam" id="PF12802">
    <property type="entry name" value="MarR_2"/>
    <property type="match status" value="1"/>
</dbReference>
<gene>
    <name evidence="2" type="ORF">F4559_003943</name>
</gene>